<dbReference type="InterPro" id="IPR051451">
    <property type="entry name" value="PhoH2-like"/>
</dbReference>
<reference evidence="8 9" key="1">
    <citation type="submission" date="2017-09" db="EMBL/GenBank/DDBJ databases">
        <title>Genomics of the genus Arcobacter.</title>
        <authorList>
            <person name="Perez-Cataluna A."/>
            <person name="Figueras M.J."/>
            <person name="Salas-Masso N."/>
        </authorList>
    </citation>
    <scope>NUCLEOTIDE SEQUENCE [LARGE SCALE GENOMIC DNA]</scope>
    <source>
        <strain evidence="8 9">DSM 18005</strain>
    </source>
</reference>
<evidence type="ECO:0000256" key="1">
    <source>
        <dbReference type="ARBA" id="ARBA00010393"/>
    </source>
</evidence>
<proteinExistence type="inferred from homology"/>
<gene>
    <name evidence="8" type="ORF">CP960_00725</name>
</gene>
<evidence type="ECO:0000313" key="8">
    <source>
        <dbReference type="EMBL" id="PKI82122.1"/>
    </source>
</evidence>
<sequence>MKEKIYVIDTNIILQNIQNLIRVSDKKTNKIVIPETVLLELEDKKKLTNELGFYAREFARLLAKMKIKEVDYKSGYKVVKLFNEQINLNIISKDTYESQIEQSHISESNDKRIIEVAVVAQDYYKGAQTIFLSLDVYARTFALFKGLRAETLHDDKSTVPNFEFFKYINLNSTLFNSLEQTDIYEIDKDYNYQNFCYCFQSDDGNKVFAIIINEKINLLNESDFKALNVKPVNLKQKLFMKAILTNMYDLLVIDAKAGSGKTLMSIVSAMRLIDLGFYDKIVYVRNSIESLDKGADIGYLAGNDEKFRIYNMALSDTLEFIAKKQLRKNENRENKESIESKISELTSKYCIETLWPGEARGRTLNSAIVIMDEWQNSSEKTTQLILSRLDESCMAIVIGSNRQIDNLYLNKYNNGLTTLLKQTKKKHKELNMFAIELEKAVRGKFAEFTERIFEKNRNRE</sequence>
<organism evidence="8 9">
    <name type="scientific">Malaciobacter halophilus</name>
    <dbReference type="NCBI Taxonomy" id="197482"/>
    <lineage>
        <taxon>Bacteria</taxon>
        <taxon>Pseudomonadati</taxon>
        <taxon>Campylobacterota</taxon>
        <taxon>Epsilonproteobacteria</taxon>
        <taxon>Campylobacterales</taxon>
        <taxon>Arcobacteraceae</taxon>
        <taxon>Malaciobacter</taxon>
    </lineage>
</organism>
<accession>A0A2N1J6N6</accession>
<dbReference type="PANTHER" id="PTHR30473:SF2">
    <property type="entry name" value="PIN DOMAIN-CONTAINING PROTEIN"/>
    <property type="match status" value="1"/>
</dbReference>
<dbReference type="CDD" id="cd09883">
    <property type="entry name" value="PIN_VapC_PhoHL-ATPase"/>
    <property type="match status" value="1"/>
</dbReference>
<keyword evidence="9" id="KW-1185">Reference proteome</keyword>
<protein>
    <submittedName>
        <fullName evidence="8">Phosphate starvation-inducible protein PhoH</fullName>
    </submittedName>
</protein>
<dbReference type="InterPro" id="IPR027417">
    <property type="entry name" value="P-loop_NTPase"/>
</dbReference>
<evidence type="ECO:0000256" key="5">
    <source>
        <dbReference type="SAM" id="Coils"/>
    </source>
</evidence>
<dbReference type="Proteomes" id="UP000233248">
    <property type="component" value="Unassembled WGS sequence"/>
</dbReference>
<evidence type="ECO:0000256" key="2">
    <source>
        <dbReference type="ARBA" id="ARBA00022741"/>
    </source>
</evidence>
<dbReference type="Gene3D" id="3.40.50.300">
    <property type="entry name" value="P-loop containing nucleotide triphosphate hydrolases"/>
    <property type="match status" value="1"/>
</dbReference>
<dbReference type="InterPro" id="IPR029060">
    <property type="entry name" value="PIN-like_dom_sf"/>
</dbReference>
<dbReference type="PANTHER" id="PTHR30473">
    <property type="entry name" value="PROTEIN PHOH"/>
    <property type="match status" value="1"/>
</dbReference>
<dbReference type="KEGG" id="ahs:AHALO_0982"/>
<feature type="domain" description="PhoH-like protein" evidence="6">
    <location>
        <begin position="229"/>
        <end position="452"/>
    </location>
</feature>
<comment type="similarity">
    <text evidence="4">In the N-terminal section; belongs to the PINc/VapC protein family.</text>
</comment>
<dbReference type="InterPro" id="IPR003714">
    <property type="entry name" value="PhoH"/>
</dbReference>
<evidence type="ECO:0000259" key="7">
    <source>
        <dbReference type="Pfam" id="PF13638"/>
    </source>
</evidence>
<dbReference type="GO" id="GO:0005829">
    <property type="term" value="C:cytosol"/>
    <property type="evidence" value="ECO:0007669"/>
    <property type="project" value="TreeGrafter"/>
</dbReference>
<evidence type="ECO:0000313" key="9">
    <source>
        <dbReference type="Proteomes" id="UP000233248"/>
    </source>
</evidence>
<dbReference type="RefSeq" id="WP_101183268.1">
    <property type="nucleotide sequence ID" value="NZ_CP031218.1"/>
</dbReference>
<evidence type="ECO:0000259" key="6">
    <source>
        <dbReference type="Pfam" id="PF02562"/>
    </source>
</evidence>
<dbReference type="Pfam" id="PF02562">
    <property type="entry name" value="PhoH"/>
    <property type="match status" value="1"/>
</dbReference>
<name>A0A2N1J6N6_9BACT</name>
<dbReference type="Pfam" id="PF13638">
    <property type="entry name" value="PIN_4"/>
    <property type="match status" value="1"/>
</dbReference>
<keyword evidence="2" id="KW-0547">Nucleotide-binding</keyword>
<dbReference type="EMBL" id="NXIF01000004">
    <property type="protein sequence ID" value="PKI82122.1"/>
    <property type="molecule type" value="Genomic_DNA"/>
</dbReference>
<comment type="similarity">
    <text evidence="1">Belongs to the PhoH family.</text>
</comment>
<evidence type="ECO:0000256" key="3">
    <source>
        <dbReference type="ARBA" id="ARBA00022840"/>
    </source>
</evidence>
<dbReference type="Gene3D" id="3.40.50.1010">
    <property type="entry name" value="5'-nuclease"/>
    <property type="match status" value="1"/>
</dbReference>
<dbReference type="AlphaFoldDB" id="A0A2N1J6N6"/>
<feature type="coiled-coil region" evidence="5">
    <location>
        <begin position="321"/>
        <end position="348"/>
    </location>
</feature>
<dbReference type="OrthoDB" id="9766527at2"/>
<dbReference type="SUPFAM" id="SSF88723">
    <property type="entry name" value="PIN domain-like"/>
    <property type="match status" value="1"/>
</dbReference>
<feature type="domain" description="PIN" evidence="7">
    <location>
        <begin position="6"/>
        <end position="152"/>
    </location>
</feature>
<evidence type="ECO:0000256" key="4">
    <source>
        <dbReference type="ARBA" id="ARBA00046345"/>
    </source>
</evidence>
<dbReference type="SUPFAM" id="SSF52540">
    <property type="entry name" value="P-loop containing nucleoside triphosphate hydrolases"/>
    <property type="match status" value="1"/>
</dbReference>
<keyword evidence="3" id="KW-0067">ATP-binding</keyword>
<keyword evidence="5" id="KW-0175">Coiled coil</keyword>
<comment type="caution">
    <text evidence="8">The sequence shown here is derived from an EMBL/GenBank/DDBJ whole genome shotgun (WGS) entry which is preliminary data.</text>
</comment>
<dbReference type="GO" id="GO:0005524">
    <property type="term" value="F:ATP binding"/>
    <property type="evidence" value="ECO:0007669"/>
    <property type="project" value="UniProtKB-KW"/>
</dbReference>
<dbReference type="InterPro" id="IPR002716">
    <property type="entry name" value="PIN_dom"/>
</dbReference>